<evidence type="ECO:0000259" key="3">
    <source>
        <dbReference type="PROSITE" id="PS50977"/>
    </source>
</evidence>
<evidence type="ECO:0000256" key="2">
    <source>
        <dbReference type="PROSITE-ProRule" id="PRU00335"/>
    </source>
</evidence>
<dbReference type="Proteomes" id="UP001242811">
    <property type="component" value="Unassembled WGS sequence"/>
</dbReference>
<evidence type="ECO:0000313" key="4">
    <source>
        <dbReference type="EMBL" id="MDQ0496977.1"/>
    </source>
</evidence>
<dbReference type="InterPro" id="IPR009057">
    <property type="entry name" value="Homeodomain-like_sf"/>
</dbReference>
<dbReference type="InterPro" id="IPR001647">
    <property type="entry name" value="HTH_TetR"/>
</dbReference>
<keyword evidence="5" id="KW-1185">Reference proteome</keyword>
<dbReference type="EMBL" id="JAUSWA010000049">
    <property type="protein sequence ID" value="MDQ0496977.1"/>
    <property type="molecule type" value="Genomic_DNA"/>
</dbReference>
<accession>A0ABU0L6P4</accession>
<dbReference type="PROSITE" id="PS50977">
    <property type="entry name" value="HTH_TETR_2"/>
    <property type="match status" value="1"/>
</dbReference>
<feature type="domain" description="HTH tetR-type" evidence="3">
    <location>
        <begin position="10"/>
        <end position="68"/>
    </location>
</feature>
<comment type="caution">
    <text evidence="4">The sequence shown here is derived from an EMBL/GenBank/DDBJ whole genome shotgun (WGS) entry which is preliminary data.</text>
</comment>
<proteinExistence type="predicted"/>
<dbReference type="SUPFAM" id="SSF46689">
    <property type="entry name" value="Homeodomain-like"/>
    <property type="match status" value="1"/>
</dbReference>
<evidence type="ECO:0000256" key="1">
    <source>
        <dbReference type="ARBA" id="ARBA00023125"/>
    </source>
</evidence>
<gene>
    <name evidence="4" type="ORF">QOZ95_005177</name>
</gene>
<protein>
    <submittedName>
        <fullName evidence="4">AcrR family transcriptional regulator</fullName>
    </submittedName>
</protein>
<sequence>MKKDMTTIKQIRLNSLLDVATMLLIEKPTASMNEIADYAGIGTATLHRYVESREQLMIHLGFRAIEVVSETIKGISLDEDNYENYIPELIEALIPLGDKIYFLAHDASVNYNKEIEGADQKLREPILHVIQILQQKGYFQPHIDKEWIMDVLYSLLFLTWQQVKNGNIAKNSAAALVVNTFYHGFKATE</sequence>
<name>A0ABU0L6P4_9BACL</name>
<keyword evidence="1 2" id="KW-0238">DNA-binding</keyword>
<dbReference type="RefSeq" id="WP_152380386.1">
    <property type="nucleotide sequence ID" value="NZ_CP045298.1"/>
</dbReference>
<feature type="DNA-binding region" description="H-T-H motif" evidence="2">
    <location>
        <begin position="31"/>
        <end position="50"/>
    </location>
</feature>
<organism evidence="4 5">
    <name type="scientific">Paenibacillus brasilensis</name>
    <dbReference type="NCBI Taxonomy" id="128574"/>
    <lineage>
        <taxon>Bacteria</taxon>
        <taxon>Bacillati</taxon>
        <taxon>Bacillota</taxon>
        <taxon>Bacilli</taxon>
        <taxon>Bacillales</taxon>
        <taxon>Paenibacillaceae</taxon>
        <taxon>Paenibacillus</taxon>
    </lineage>
</organism>
<reference evidence="4 5" key="1">
    <citation type="submission" date="2023-07" db="EMBL/GenBank/DDBJ databases">
        <title>Genomic Encyclopedia of Type Strains, Phase IV (KMG-IV): sequencing the most valuable type-strain genomes for metagenomic binning, comparative biology and taxonomic classification.</title>
        <authorList>
            <person name="Goeker M."/>
        </authorList>
    </citation>
    <scope>NUCLEOTIDE SEQUENCE [LARGE SCALE GENOMIC DNA]</scope>
    <source>
        <strain evidence="4 5">DSM 14914</strain>
    </source>
</reference>
<evidence type="ECO:0000313" key="5">
    <source>
        <dbReference type="Proteomes" id="UP001242811"/>
    </source>
</evidence>
<dbReference type="Pfam" id="PF00440">
    <property type="entry name" value="TetR_N"/>
    <property type="match status" value="1"/>
</dbReference>
<dbReference type="Gene3D" id="1.10.357.10">
    <property type="entry name" value="Tetracycline Repressor, domain 2"/>
    <property type="match status" value="1"/>
</dbReference>